<organism evidence="1 2">
    <name type="scientific">Pyruvatibacter mobilis</name>
    <dbReference type="NCBI Taxonomy" id="1712261"/>
    <lineage>
        <taxon>Bacteria</taxon>
        <taxon>Pseudomonadati</taxon>
        <taxon>Pseudomonadota</taxon>
        <taxon>Alphaproteobacteria</taxon>
        <taxon>Hyphomicrobiales</taxon>
        <taxon>Parvibaculaceae</taxon>
        <taxon>Pyruvatibacter</taxon>
    </lineage>
</organism>
<protein>
    <submittedName>
        <fullName evidence="1">TIGR01459 family HAD-type hydrolase</fullName>
    </submittedName>
</protein>
<dbReference type="EMBL" id="WXYQ01000007">
    <property type="protein sequence ID" value="NBG96304.1"/>
    <property type="molecule type" value="Genomic_DNA"/>
</dbReference>
<dbReference type="InterPro" id="IPR023214">
    <property type="entry name" value="HAD_sf"/>
</dbReference>
<accession>A0A845QD13</accession>
<keyword evidence="2" id="KW-1185">Reference proteome</keyword>
<dbReference type="CDD" id="cd07525">
    <property type="entry name" value="HAD_like"/>
    <property type="match status" value="1"/>
</dbReference>
<dbReference type="InterPro" id="IPR036412">
    <property type="entry name" value="HAD-like_sf"/>
</dbReference>
<proteinExistence type="predicted"/>
<dbReference type="Gene3D" id="3.40.50.1000">
    <property type="entry name" value="HAD superfamily/HAD-like"/>
    <property type="match status" value="2"/>
</dbReference>
<dbReference type="GO" id="GO:0016791">
    <property type="term" value="F:phosphatase activity"/>
    <property type="evidence" value="ECO:0007669"/>
    <property type="project" value="TreeGrafter"/>
</dbReference>
<evidence type="ECO:0000313" key="2">
    <source>
        <dbReference type="Proteomes" id="UP000470384"/>
    </source>
</evidence>
<dbReference type="Pfam" id="PF13344">
    <property type="entry name" value="Hydrolase_6"/>
    <property type="match status" value="1"/>
</dbReference>
<reference evidence="1 2" key="1">
    <citation type="journal article" date="2016" name="Int. J. Syst. Evol. Microbiol.">
        <title>Pyruvatibacter mobilis gen. nov., sp. nov., a marine bacterium from the culture broth of Picochlorum sp. 122.</title>
        <authorList>
            <person name="Wang G."/>
            <person name="Tang M."/>
            <person name="Wu H."/>
            <person name="Dai S."/>
            <person name="Li T."/>
            <person name="Chen C."/>
            <person name="He H."/>
            <person name="Fan J."/>
            <person name="Xiang W."/>
            <person name="Li X."/>
        </authorList>
    </citation>
    <scope>NUCLEOTIDE SEQUENCE [LARGE SCALE GENOMIC DNA]</scope>
    <source>
        <strain evidence="1 2">GYP-11</strain>
    </source>
</reference>
<dbReference type="GO" id="GO:0005737">
    <property type="term" value="C:cytoplasm"/>
    <property type="evidence" value="ECO:0007669"/>
    <property type="project" value="TreeGrafter"/>
</dbReference>
<name>A0A845QD13_9HYPH</name>
<gene>
    <name evidence="1" type="ORF">GTQ45_11220</name>
</gene>
<dbReference type="GeneID" id="300655453"/>
<dbReference type="InterPro" id="IPR006357">
    <property type="entry name" value="HAD-SF_hydro_IIA"/>
</dbReference>
<dbReference type="OrthoDB" id="9791073at2"/>
<comment type="caution">
    <text evidence="1">The sequence shown here is derived from an EMBL/GenBank/DDBJ whole genome shotgun (WGS) entry which is preliminary data.</text>
</comment>
<dbReference type="Pfam" id="PF13242">
    <property type="entry name" value="Hydrolase_like"/>
    <property type="match status" value="1"/>
</dbReference>
<dbReference type="NCBIfam" id="TIGR01460">
    <property type="entry name" value="HAD-SF-IIA"/>
    <property type="match status" value="1"/>
</dbReference>
<keyword evidence="1" id="KW-0378">Hydrolase</keyword>
<dbReference type="RefSeq" id="WP_160588397.1">
    <property type="nucleotide sequence ID" value="NZ_BMHN01000001.1"/>
</dbReference>
<evidence type="ECO:0000313" key="1">
    <source>
        <dbReference type="EMBL" id="NBG96304.1"/>
    </source>
</evidence>
<dbReference type="AlphaFoldDB" id="A0A845QD13"/>
<dbReference type="Proteomes" id="UP000470384">
    <property type="component" value="Unassembled WGS sequence"/>
</dbReference>
<dbReference type="PANTHER" id="PTHR19288:SF90">
    <property type="entry name" value="OS08G0542600 PROTEIN"/>
    <property type="match status" value="1"/>
</dbReference>
<dbReference type="SUPFAM" id="SSF56784">
    <property type="entry name" value="HAD-like"/>
    <property type="match status" value="1"/>
</dbReference>
<dbReference type="PANTHER" id="PTHR19288">
    <property type="entry name" value="4-NITROPHENYLPHOSPHATASE-RELATED"/>
    <property type="match status" value="1"/>
</dbReference>
<sequence length="301" mass="32733">MADTSRTLPDTSLITSLGDIADGYDAILCDVWGVIHNGKVPHLKACAALKRFRETRGPVVLVSNSPRPVEGIPPQLAGIGVPEDAWDAIVTSGDSTRVMVKEGNFGRRCFHLGPDRDLTLFDGMDVVRSGDPEAEADFIICTGPWDDETETAEDYRKLFEELVPRGMPMICANPDLVVERGPKLITCAGSLAELYEELGGTALYAGKPHAPIYRLAREMLATLGVRREAGKWERVLFVGDGLPTDIPGARDQGMDALFITSGIHAAEFGDDADNPDETALKTTLAHRELSPRYAISRLSWT</sequence>
<dbReference type="NCBIfam" id="TIGR01459">
    <property type="entry name" value="HAD-SF-IIA-hyp4"/>
    <property type="match status" value="1"/>
</dbReference>
<dbReference type="InterPro" id="IPR006356">
    <property type="entry name" value="HAD-SF_hydro_IIA_hyp3"/>
</dbReference>